<dbReference type="Gene3D" id="2.40.50.140">
    <property type="entry name" value="Nucleic acid-binding proteins"/>
    <property type="match status" value="1"/>
</dbReference>
<name>A0A1F6A3W9_9BACT</name>
<dbReference type="InterPro" id="IPR000085">
    <property type="entry name" value="RuvA"/>
</dbReference>
<dbReference type="Gene3D" id="1.10.150.20">
    <property type="entry name" value="5' to 3' exonuclease, C-terminal subdomain"/>
    <property type="match status" value="1"/>
</dbReference>
<dbReference type="GO" id="GO:0009378">
    <property type="term" value="F:four-way junction helicase activity"/>
    <property type="evidence" value="ECO:0007669"/>
    <property type="project" value="InterPro"/>
</dbReference>
<evidence type="ECO:0000256" key="1">
    <source>
        <dbReference type="ARBA" id="ARBA00022490"/>
    </source>
</evidence>
<accession>A0A1F6A3W9</accession>
<comment type="function">
    <text evidence="6">The RuvA-RuvB-RuvC complex processes Holliday junction (HJ) DNA during genetic recombination and DNA repair, while the RuvA-RuvB complex plays an important role in the rescue of blocked DNA replication forks via replication fork reversal (RFR). RuvA specifically binds to HJ cruciform DNA, conferring on it an open structure. The RuvB hexamer acts as an ATP-dependent pump, pulling dsDNA into and through the RuvAB complex. HJ branch migration allows RuvC to scan DNA until it finds its consensus sequence, where it cleaves and resolves the cruciform DNA.</text>
</comment>
<protein>
    <recommendedName>
        <fullName evidence="6">Holliday junction branch migration complex subunit RuvA</fullName>
    </recommendedName>
</protein>
<comment type="caution">
    <text evidence="9">The sequence shown here is derived from an EMBL/GenBank/DDBJ whole genome shotgun (WGS) entry which is preliminary data.</text>
</comment>
<comment type="similarity">
    <text evidence="6">Belongs to the RuvA family.</text>
</comment>
<dbReference type="SUPFAM" id="SSF46929">
    <property type="entry name" value="DNA helicase RuvA subunit, C-terminal domain"/>
    <property type="match status" value="1"/>
</dbReference>
<dbReference type="GO" id="GO:0000400">
    <property type="term" value="F:four-way junction DNA binding"/>
    <property type="evidence" value="ECO:0007669"/>
    <property type="project" value="UniProtKB-UniRule"/>
</dbReference>
<dbReference type="InterPro" id="IPR012340">
    <property type="entry name" value="NA-bd_OB-fold"/>
</dbReference>
<dbReference type="InterPro" id="IPR010994">
    <property type="entry name" value="RuvA_2-like"/>
</dbReference>
<comment type="subcellular location">
    <subcellularLocation>
        <location evidence="6">Cytoplasm</location>
    </subcellularLocation>
</comment>
<dbReference type="InterPro" id="IPR036267">
    <property type="entry name" value="RuvA_C_sf"/>
</dbReference>
<evidence type="ECO:0000259" key="7">
    <source>
        <dbReference type="Pfam" id="PF01330"/>
    </source>
</evidence>
<dbReference type="CDD" id="cd14332">
    <property type="entry name" value="UBA_RuvA_C"/>
    <property type="match status" value="1"/>
</dbReference>
<dbReference type="SUPFAM" id="SSF47781">
    <property type="entry name" value="RuvA domain 2-like"/>
    <property type="match status" value="1"/>
</dbReference>
<keyword evidence="5 6" id="KW-0234">DNA repair</keyword>
<proteinExistence type="inferred from homology"/>
<feature type="region of interest" description="Domain III" evidence="6">
    <location>
        <begin position="143"/>
        <end position="190"/>
    </location>
</feature>
<keyword evidence="9" id="KW-0067">ATP-binding</keyword>
<keyword evidence="9" id="KW-0378">Hydrolase</keyword>
<dbReference type="GO" id="GO:0006281">
    <property type="term" value="P:DNA repair"/>
    <property type="evidence" value="ECO:0007669"/>
    <property type="project" value="UniProtKB-UniRule"/>
</dbReference>
<keyword evidence="9" id="KW-0347">Helicase</keyword>
<evidence type="ECO:0000256" key="3">
    <source>
        <dbReference type="ARBA" id="ARBA00023125"/>
    </source>
</evidence>
<dbReference type="Gene3D" id="1.10.8.10">
    <property type="entry name" value="DNA helicase RuvA subunit, C-terminal domain"/>
    <property type="match status" value="1"/>
</dbReference>
<keyword evidence="4 6" id="KW-0233">DNA recombination</keyword>
<sequence>MISFLQGSVKQKNFDSVTLLVGGVGYHVFLPSSILSRLSLGEPLDLHIHTHVREDALDLFGFPNTEGLNLFKMLLSVSGIGPRTALLVLDKGVDPVKQAIIKADETFFTLVPRLGKKNAQKIIIELKSKLGSLSDLDLTGGSATSELLDALESMGYSPSEARQATKNLPPETIAIEDQIRFALKSLSKLK</sequence>
<keyword evidence="3 6" id="KW-0238">DNA-binding</keyword>
<dbReference type="HAMAP" id="MF_00031">
    <property type="entry name" value="DNA_HJ_migration_RuvA"/>
    <property type="match status" value="1"/>
</dbReference>
<evidence type="ECO:0000256" key="5">
    <source>
        <dbReference type="ARBA" id="ARBA00023204"/>
    </source>
</evidence>
<dbReference type="GO" id="GO:0006310">
    <property type="term" value="P:DNA recombination"/>
    <property type="evidence" value="ECO:0007669"/>
    <property type="project" value="UniProtKB-UniRule"/>
</dbReference>
<evidence type="ECO:0000259" key="8">
    <source>
        <dbReference type="Pfam" id="PF07499"/>
    </source>
</evidence>
<dbReference type="Pfam" id="PF07499">
    <property type="entry name" value="RuvA_C"/>
    <property type="match status" value="1"/>
</dbReference>
<dbReference type="EMBL" id="MFJK01000007">
    <property type="protein sequence ID" value="OGG19395.1"/>
    <property type="molecule type" value="Genomic_DNA"/>
</dbReference>
<dbReference type="AlphaFoldDB" id="A0A1F6A3W9"/>
<dbReference type="GO" id="GO:0048476">
    <property type="term" value="C:Holliday junction resolvase complex"/>
    <property type="evidence" value="ECO:0007669"/>
    <property type="project" value="UniProtKB-UniRule"/>
</dbReference>
<evidence type="ECO:0000313" key="9">
    <source>
        <dbReference type="EMBL" id="OGG19395.1"/>
    </source>
</evidence>
<dbReference type="Pfam" id="PF14520">
    <property type="entry name" value="HHH_5"/>
    <property type="match status" value="1"/>
</dbReference>
<comment type="subunit">
    <text evidence="6">Homotetramer. Forms an RuvA(8)-RuvB(12)-Holliday junction (HJ) complex. HJ DNA is sandwiched between 2 RuvA tetramers; dsDNA enters through RuvA and exits via RuvB. An RuvB hexamer assembles on each DNA strand where it exits the tetramer. Each RuvB hexamer is contacted by two RuvA subunits (via domain III) on 2 adjacent RuvB subunits; this complex drives branch migration. In the full resolvosome a probable DNA-RuvA(4)-RuvB(12)-RuvC(2) complex forms which resolves the HJ.</text>
</comment>
<keyword evidence="2 6" id="KW-0227">DNA damage</keyword>
<evidence type="ECO:0000256" key="6">
    <source>
        <dbReference type="HAMAP-Rule" id="MF_00031"/>
    </source>
</evidence>
<dbReference type="Proteomes" id="UP000177871">
    <property type="component" value="Unassembled WGS sequence"/>
</dbReference>
<dbReference type="NCBIfam" id="TIGR00084">
    <property type="entry name" value="ruvA"/>
    <property type="match status" value="1"/>
</dbReference>
<gene>
    <name evidence="6" type="primary">ruvA</name>
    <name evidence="9" type="ORF">A2721_02615</name>
</gene>
<evidence type="ECO:0000313" key="10">
    <source>
        <dbReference type="Proteomes" id="UP000177871"/>
    </source>
</evidence>
<keyword evidence="9" id="KW-0547">Nucleotide-binding</keyword>
<dbReference type="InterPro" id="IPR011114">
    <property type="entry name" value="RuvA_C"/>
</dbReference>
<evidence type="ECO:0000256" key="2">
    <source>
        <dbReference type="ARBA" id="ARBA00022763"/>
    </source>
</evidence>
<dbReference type="Pfam" id="PF01330">
    <property type="entry name" value="RuvA_N"/>
    <property type="match status" value="1"/>
</dbReference>
<comment type="domain">
    <text evidence="6">Has three domains with a flexible linker between the domains II and III and assumes an 'L' shape. Domain III is highly mobile and contacts RuvB.</text>
</comment>
<feature type="domain" description="DNA helicase Holliday junction RuvA type" evidence="7">
    <location>
        <begin position="1"/>
        <end position="61"/>
    </location>
</feature>
<dbReference type="GO" id="GO:0005737">
    <property type="term" value="C:cytoplasm"/>
    <property type="evidence" value="ECO:0007669"/>
    <property type="project" value="UniProtKB-SubCell"/>
</dbReference>
<evidence type="ECO:0000256" key="4">
    <source>
        <dbReference type="ARBA" id="ARBA00023172"/>
    </source>
</evidence>
<dbReference type="STRING" id="1798381.A2721_02615"/>
<keyword evidence="1 6" id="KW-0963">Cytoplasm</keyword>
<dbReference type="GO" id="GO:0005524">
    <property type="term" value="F:ATP binding"/>
    <property type="evidence" value="ECO:0007669"/>
    <property type="project" value="InterPro"/>
</dbReference>
<dbReference type="GO" id="GO:0009379">
    <property type="term" value="C:Holliday junction helicase complex"/>
    <property type="evidence" value="ECO:0007669"/>
    <property type="project" value="InterPro"/>
</dbReference>
<dbReference type="InterPro" id="IPR013849">
    <property type="entry name" value="DNA_helicase_Holl-junc_RuvA_I"/>
</dbReference>
<dbReference type="SUPFAM" id="SSF50249">
    <property type="entry name" value="Nucleic acid-binding proteins"/>
    <property type="match status" value="1"/>
</dbReference>
<organism evidence="9 10">
    <name type="scientific">Candidatus Gottesmanbacteria bacterium RIFCSPHIGHO2_01_FULL_47_48</name>
    <dbReference type="NCBI Taxonomy" id="1798381"/>
    <lineage>
        <taxon>Bacteria</taxon>
        <taxon>Candidatus Gottesmaniibacteriota</taxon>
    </lineage>
</organism>
<feature type="domain" description="Holliday junction DNA helicase RuvA C-terminal" evidence="8">
    <location>
        <begin position="143"/>
        <end position="187"/>
    </location>
</feature>
<reference evidence="9 10" key="1">
    <citation type="journal article" date="2016" name="Nat. Commun.">
        <title>Thousands of microbial genomes shed light on interconnected biogeochemical processes in an aquifer system.</title>
        <authorList>
            <person name="Anantharaman K."/>
            <person name="Brown C.T."/>
            <person name="Hug L.A."/>
            <person name="Sharon I."/>
            <person name="Castelle C.J."/>
            <person name="Probst A.J."/>
            <person name="Thomas B.C."/>
            <person name="Singh A."/>
            <person name="Wilkins M.J."/>
            <person name="Karaoz U."/>
            <person name="Brodie E.L."/>
            <person name="Williams K.H."/>
            <person name="Hubbard S.S."/>
            <person name="Banfield J.F."/>
        </authorList>
    </citation>
    <scope>NUCLEOTIDE SEQUENCE [LARGE SCALE GENOMIC DNA]</scope>
</reference>
<comment type="caution">
    <text evidence="6">Lacks conserved residue(s) required for the propagation of feature annotation.</text>
</comment>